<name>A0AA86SD52_9FABA</name>
<dbReference type="Gramene" id="rna-AYBTSS11_LOCUS15373">
    <property type="protein sequence ID" value="CAJ1952583.1"/>
    <property type="gene ID" value="gene-AYBTSS11_LOCUS15373"/>
</dbReference>
<proteinExistence type="predicted"/>
<protein>
    <submittedName>
        <fullName evidence="2">Uncharacterized protein</fullName>
    </submittedName>
</protein>
<gene>
    <name evidence="2" type="ORF">AYBTSS11_LOCUS15373</name>
</gene>
<evidence type="ECO:0000313" key="2">
    <source>
        <dbReference type="EMBL" id="CAJ1952583.1"/>
    </source>
</evidence>
<dbReference type="Proteomes" id="UP001189624">
    <property type="component" value="Chromosome 4"/>
</dbReference>
<dbReference type="AlphaFoldDB" id="A0AA86SD52"/>
<feature type="region of interest" description="Disordered" evidence="1">
    <location>
        <begin position="1"/>
        <end position="20"/>
    </location>
</feature>
<keyword evidence="3" id="KW-1185">Reference proteome</keyword>
<dbReference type="EMBL" id="OY731401">
    <property type="protein sequence ID" value="CAJ1952583.1"/>
    <property type="molecule type" value="Genomic_DNA"/>
</dbReference>
<reference evidence="2" key="1">
    <citation type="submission" date="2023-10" db="EMBL/GenBank/DDBJ databases">
        <authorList>
            <person name="Domelevo Entfellner J.-B."/>
        </authorList>
    </citation>
    <scope>NUCLEOTIDE SEQUENCE</scope>
</reference>
<organism evidence="2 3">
    <name type="scientific">Sphenostylis stenocarpa</name>
    <dbReference type="NCBI Taxonomy" id="92480"/>
    <lineage>
        <taxon>Eukaryota</taxon>
        <taxon>Viridiplantae</taxon>
        <taxon>Streptophyta</taxon>
        <taxon>Embryophyta</taxon>
        <taxon>Tracheophyta</taxon>
        <taxon>Spermatophyta</taxon>
        <taxon>Magnoliopsida</taxon>
        <taxon>eudicotyledons</taxon>
        <taxon>Gunneridae</taxon>
        <taxon>Pentapetalae</taxon>
        <taxon>rosids</taxon>
        <taxon>fabids</taxon>
        <taxon>Fabales</taxon>
        <taxon>Fabaceae</taxon>
        <taxon>Papilionoideae</taxon>
        <taxon>50 kb inversion clade</taxon>
        <taxon>NPAAA clade</taxon>
        <taxon>indigoferoid/millettioid clade</taxon>
        <taxon>Phaseoleae</taxon>
        <taxon>Sphenostylis</taxon>
    </lineage>
</organism>
<sequence>MMRGSLMGLEEESGARGRNKRSHVPFCGLMVMSLVRTGMGSEGSEEGGVHGTALLWRVKVPSGLRKIWRWW</sequence>
<accession>A0AA86SD52</accession>
<evidence type="ECO:0000313" key="3">
    <source>
        <dbReference type="Proteomes" id="UP001189624"/>
    </source>
</evidence>
<evidence type="ECO:0000256" key="1">
    <source>
        <dbReference type="SAM" id="MobiDB-lite"/>
    </source>
</evidence>